<feature type="compositionally biased region" description="Polar residues" evidence="1">
    <location>
        <begin position="23"/>
        <end position="34"/>
    </location>
</feature>
<dbReference type="Proteomes" id="UP001066276">
    <property type="component" value="Chromosome 1_1"/>
</dbReference>
<gene>
    <name evidence="2" type="ORF">NDU88_001308</name>
</gene>
<evidence type="ECO:0000256" key="1">
    <source>
        <dbReference type="SAM" id="MobiDB-lite"/>
    </source>
</evidence>
<feature type="region of interest" description="Disordered" evidence="1">
    <location>
        <begin position="1"/>
        <end position="93"/>
    </location>
</feature>
<evidence type="ECO:0000313" key="2">
    <source>
        <dbReference type="EMBL" id="KAJ1213676.1"/>
    </source>
</evidence>
<dbReference type="EMBL" id="JANPWB010000001">
    <property type="protein sequence ID" value="KAJ1213676.1"/>
    <property type="molecule type" value="Genomic_DNA"/>
</dbReference>
<keyword evidence="3" id="KW-1185">Reference proteome</keyword>
<proteinExistence type="predicted"/>
<accession>A0AAV7WLY6</accession>
<dbReference type="AlphaFoldDB" id="A0AAV7WLY6"/>
<organism evidence="2 3">
    <name type="scientific">Pleurodeles waltl</name>
    <name type="common">Iberian ribbed newt</name>
    <dbReference type="NCBI Taxonomy" id="8319"/>
    <lineage>
        <taxon>Eukaryota</taxon>
        <taxon>Metazoa</taxon>
        <taxon>Chordata</taxon>
        <taxon>Craniata</taxon>
        <taxon>Vertebrata</taxon>
        <taxon>Euteleostomi</taxon>
        <taxon>Amphibia</taxon>
        <taxon>Batrachia</taxon>
        <taxon>Caudata</taxon>
        <taxon>Salamandroidea</taxon>
        <taxon>Salamandridae</taxon>
        <taxon>Pleurodelinae</taxon>
        <taxon>Pleurodeles</taxon>
    </lineage>
</organism>
<comment type="caution">
    <text evidence="2">The sequence shown here is derived from an EMBL/GenBank/DDBJ whole genome shotgun (WGS) entry which is preliminary data.</text>
</comment>
<name>A0AAV7WLY6_PLEWA</name>
<reference evidence="2" key="1">
    <citation type="journal article" date="2022" name="bioRxiv">
        <title>Sequencing and chromosome-scale assembly of the giantPleurodeles waltlgenome.</title>
        <authorList>
            <person name="Brown T."/>
            <person name="Elewa A."/>
            <person name="Iarovenko S."/>
            <person name="Subramanian E."/>
            <person name="Araus A.J."/>
            <person name="Petzold A."/>
            <person name="Susuki M."/>
            <person name="Suzuki K.-i.T."/>
            <person name="Hayashi T."/>
            <person name="Toyoda A."/>
            <person name="Oliveira C."/>
            <person name="Osipova E."/>
            <person name="Leigh N.D."/>
            <person name="Simon A."/>
            <person name="Yun M.H."/>
        </authorList>
    </citation>
    <scope>NUCLEOTIDE SEQUENCE</scope>
    <source>
        <strain evidence="2">20211129_DDA</strain>
        <tissue evidence="2">Liver</tissue>
    </source>
</reference>
<evidence type="ECO:0000313" key="3">
    <source>
        <dbReference type="Proteomes" id="UP001066276"/>
    </source>
</evidence>
<feature type="compositionally biased region" description="Basic residues" evidence="1">
    <location>
        <begin position="8"/>
        <end position="17"/>
    </location>
</feature>
<protein>
    <submittedName>
        <fullName evidence="2">Uncharacterized protein</fullName>
    </submittedName>
</protein>
<sequence length="93" mass="10005">MGTDKAQRRQGKKRRTRGLVGNTRMTKPTPQQTSHGKKAALQAAASLTTGTVPIEGSISEGDHRPDQDFPVMGESTDDESVTSIMDGLPWVTP</sequence>